<keyword evidence="1" id="KW-0378">Hydrolase</keyword>
<feature type="domain" description="Helitron helicase-like" evidence="4">
    <location>
        <begin position="78"/>
        <end position="216"/>
    </location>
</feature>
<keyword evidence="1" id="KW-0233">DNA recombination</keyword>
<dbReference type="EMBL" id="KN734817">
    <property type="protein sequence ID" value="KIH57108.1"/>
    <property type="molecule type" value="Genomic_DNA"/>
</dbReference>
<name>A0A0C2CKR7_9BILA</name>
<dbReference type="Pfam" id="PF05970">
    <property type="entry name" value="PIF1"/>
    <property type="match status" value="1"/>
</dbReference>
<keyword evidence="1" id="KW-0067">ATP-binding</keyword>
<dbReference type="GO" id="GO:0006310">
    <property type="term" value="P:DNA recombination"/>
    <property type="evidence" value="ECO:0007669"/>
    <property type="project" value="UniProtKB-KW"/>
</dbReference>
<evidence type="ECO:0000259" key="4">
    <source>
        <dbReference type="Pfam" id="PF14214"/>
    </source>
</evidence>
<dbReference type="GO" id="GO:0000723">
    <property type="term" value="P:telomere maintenance"/>
    <property type="evidence" value="ECO:0007669"/>
    <property type="project" value="InterPro"/>
</dbReference>
<feature type="domain" description="DNA helicase Pif1-like DEAD-box helicase" evidence="3">
    <location>
        <begin position="562"/>
        <end position="625"/>
    </location>
</feature>
<dbReference type="SUPFAM" id="SSF52540">
    <property type="entry name" value="P-loop containing nucleoside triphosphate hydrolases"/>
    <property type="match status" value="1"/>
</dbReference>
<evidence type="ECO:0000313" key="6">
    <source>
        <dbReference type="Proteomes" id="UP000054047"/>
    </source>
</evidence>
<keyword evidence="1" id="KW-0347">Helicase</keyword>
<dbReference type="Proteomes" id="UP000054047">
    <property type="component" value="Unassembled WGS sequence"/>
</dbReference>
<sequence length="638" mass="72808">MASWDGEAARPRPKTFKVVAKRVLRVPPLPKESLQPDSPRGKTDATIRRGQLGEDRTKPTQIHRTEPSPVDYIYRGHTHIEDTYRGLQDFMVADESDGGEHDGGPLGRNIILPASYTGSPRDMIAKYQDAMSIVARYGKPDLFITMTCNPQWKVIEETLFPGQTASDRPDIVARVFKLKLEALLDDLCKKHILGEVVAYIWVVEFQKRGLPHAHILTILNEAWKPRTTADVDDIVCAELPDQQTDPTLFEIVSKQMMHRPCGALNPRSPCMIDGKCSKNFPKEFTNDTTMNTMDIQSTDEETTYVYKGHDRARIRIHQEVDREQQVIVDEVKAHLDTRYVCAPEGAHRTMEYPMQGRSDHVERLPVHLEAQQNVTFLPGQEAQAIAAGHNTKLTAWFELNRRTESSRQFYYHQIPEHYTWNDRMKKWQERRQRSRVVGRAARAAGYLNDDSFYENSMDEAKEFHMPSELRSFFASLMCFCEVANPRSLWDRFKYDLSEDFRNQGIRPEDAESLAFHDIAAKTALNAVLLKDVLHLDYDQVSRAPNVVDYAAHRRNGEANYAKLNEEQKTVVDAVLAAVQGSGNRCFFIDGPGCTGKTFVYNTIYDLLIGEKKNVDCVAWSGIAASCYRKEERSAQRSN</sequence>
<dbReference type="InterPro" id="IPR025476">
    <property type="entry name" value="Helitron_helicase-like"/>
</dbReference>
<organism evidence="5 6">
    <name type="scientific">Ancylostoma duodenale</name>
    <dbReference type="NCBI Taxonomy" id="51022"/>
    <lineage>
        <taxon>Eukaryota</taxon>
        <taxon>Metazoa</taxon>
        <taxon>Ecdysozoa</taxon>
        <taxon>Nematoda</taxon>
        <taxon>Chromadorea</taxon>
        <taxon>Rhabditida</taxon>
        <taxon>Rhabditina</taxon>
        <taxon>Rhabditomorpha</taxon>
        <taxon>Strongyloidea</taxon>
        <taxon>Ancylostomatidae</taxon>
        <taxon>Ancylostomatinae</taxon>
        <taxon>Ancylostoma</taxon>
    </lineage>
</organism>
<comment type="similarity">
    <text evidence="1">Belongs to the helicase family.</text>
</comment>
<comment type="catalytic activity">
    <reaction evidence="1">
        <text>ATP + H2O = ADP + phosphate + H(+)</text>
        <dbReference type="Rhea" id="RHEA:13065"/>
        <dbReference type="ChEBI" id="CHEBI:15377"/>
        <dbReference type="ChEBI" id="CHEBI:15378"/>
        <dbReference type="ChEBI" id="CHEBI:30616"/>
        <dbReference type="ChEBI" id="CHEBI:43474"/>
        <dbReference type="ChEBI" id="CHEBI:456216"/>
        <dbReference type="EC" id="5.6.2.3"/>
    </reaction>
</comment>
<keyword evidence="1" id="KW-0227">DNA damage</keyword>
<keyword evidence="6" id="KW-1185">Reference proteome</keyword>
<dbReference type="Gene3D" id="3.40.50.300">
    <property type="entry name" value="P-loop containing nucleotide triphosphate hydrolases"/>
    <property type="match status" value="1"/>
</dbReference>
<feature type="region of interest" description="Disordered" evidence="2">
    <location>
        <begin position="25"/>
        <end position="64"/>
    </location>
</feature>
<dbReference type="InterPro" id="IPR027417">
    <property type="entry name" value="P-loop_NTPase"/>
</dbReference>
<evidence type="ECO:0000313" key="5">
    <source>
        <dbReference type="EMBL" id="KIH57108.1"/>
    </source>
</evidence>
<evidence type="ECO:0000256" key="1">
    <source>
        <dbReference type="RuleBase" id="RU363044"/>
    </source>
</evidence>
<feature type="compositionally biased region" description="Basic and acidic residues" evidence="2">
    <location>
        <begin position="39"/>
        <end position="64"/>
    </location>
</feature>
<dbReference type="GO" id="GO:0016887">
    <property type="term" value="F:ATP hydrolysis activity"/>
    <property type="evidence" value="ECO:0007669"/>
    <property type="project" value="RHEA"/>
</dbReference>
<evidence type="ECO:0000256" key="2">
    <source>
        <dbReference type="SAM" id="MobiDB-lite"/>
    </source>
</evidence>
<keyword evidence="1" id="KW-0547">Nucleotide-binding</keyword>
<dbReference type="OrthoDB" id="272985at2759"/>
<dbReference type="PANTHER" id="PTHR10492:SF57">
    <property type="entry name" value="ATP-DEPENDENT DNA HELICASE"/>
    <property type="match status" value="1"/>
</dbReference>
<keyword evidence="1" id="KW-0234">DNA repair</keyword>
<evidence type="ECO:0000259" key="3">
    <source>
        <dbReference type="Pfam" id="PF05970"/>
    </source>
</evidence>
<dbReference type="Pfam" id="PF14214">
    <property type="entry name" value="Helitron_like_N"/>
    <property type="match status" value="1"/>
</dbReference>
<dbReference type="AlphaFoldDB" id="A0A0C2CKR7"/>
<dbReference type="GO" id="GO:0006281">
    <property type="term" value="P:DNA repair"/>
    <property type="evidence" value="ECO:0007669"/>
    <property type="project" value="UniProtKB-KW"/>
</dbReference>
<proteinExistence type="inferred from homology"/>
<dbReference type="GO" id="GO:0043139">
    <property type="term" value="F:5'-3' DNA helicase activity"/>
    <property type="evidence" value="ECO:0007669"/>
    <property type="project" value="UniProtKB-EC"/>
</dbReference>
<protein>
    <recommendedName>
        <fullName evidence="1">ATP-dependent DNA helicase</fullName>
        <ecNumber evidence="1">5.6.2.3</ecNumber>
    </recommendedName>
</protein>
<reference evidence="5 6" key="1">
    <citation type="submission" date="2013-12" db="EMBL/GenBank/DDBJ databases">
        <title>Draft genome of the parsitic nematode Ancylostoma duodenale.</title>
        <authorList>
            <person name="Mitreva M."/>
        </authorList>
    </citation>
    <scope>NUCLEOTIDE SEQUENCE [LARGE SCALE GENOMIC DNA]</scope>
    <source>
        <strain evidence="5 6">Zhejiang</strain>
    </source>
</reference>
<gene>
    <name evidence="5" type="ORF">ANCDUO_12705</name>
</gene>
<accession>A0A0C2CKR7</accession>
<dbReference type="InterPro" id="IPR010285">
    <property type="entry name" value="DNA_helicase_pif1-like_DEAD"/>
</dbReference>
<dbReference type="GO" id="GO:0005524">
    <property type="term" value="F:ATP binding"/>
    <property type="evidence" value="ECO:0007669"/>
    <property type="project" value="UniProtKB-KW"/>
</dbReference>
<dbReference type="EC" id="5.6.2.3" evidence="1"/>
<dbReference type="PANTHER" id="PTHR10492">
    <property type="match status" value="1"/>
</dbReference>
<comment type="cofactor">
    <cofactor evidence="1">
        <name>Mg(2+)</name>
        <dbReference type="ChEBI" id="CHEBI:18420"/>
    </cofactor>
</comment>